<dbReference type="AlphaFoldDB" id="A0A0G1HXY7"/>
<accession>A0A0G1HXY7</accession>
<sequence length="127" mass="14592">MIRNLKRKVAKTKNEPTFDGNMFKVVSKLIQHPIFLKSLKSRDNSLVKDGRLYWEVEYPGSITSGFCVIDPATNQVHLVYSHDEPLTARNRLSPKRPAENKLAKEVGSEVYTFGRWFLENSKAVIVR</sequence>
<reference evidence="1 2" key="1">
    <citation type="journal article" date="2015" name="Nature">
        <title>rRNA introns, odd ribosomes, and small enigmatic genomes across a large radiation of phyla.</title>
        <authorList>
            <person name="Brown C.T."/>
            <person name="Hug L.A."/>
            <person name="Thomas B.C."/>
            <person name="Sharon I."/>
            <person name="Castelle C.J."/>
            <person name="Singh A."/>
            <person name="Wilkins M.J."/>
            <person name="Williams K.H."/>
            <person name="Banfield J.F."/>
        </authorList>
    </citation>
    <scope>NUCLEOTIDE SEQUENCE [LARGE SCALE GENOMIC DNA]</scope>
</reference>
<comment type="caution">
    <text evidence="1">The sequence shown here is derived from an EMBL/GenBank/DDBJ whole genome shotgun (WGS) entry which is preliminary data.</text>
</comment>
<organism evidence="1 2">
    <name type="scientific">Candidatus Collierbacteria bacterium GW2011_GWB2_44_22</name>
    <dbReference type="NCBI Taxonomy" id="1618387"/>
    <lineage>
        <taxon>Bacteria</taxon>
        <taxon>Candidatus Collieribacteriota</taxon>
    </lineage>
</organism>
<evidence type="ECO:0000313" key="2">
    <source>
        <dbReference type="Proteomes" id="UP000034006"/>
    </source>
</evidence>
<dbReference type="EMBL" id="LCIH01000008">
    <property type="protein sequence ID" value="KKT51805.1"/>
    <property type="molecule type" value="Genomic_DNA"/>
</dbReference>
<name>A0A0G1HXY7_9BACT</name>
<evidence type="ECO:0000313" key="1">
    <source>
        <dbReference type="EMBL" id="KKT51805.1"/>
    </source>
</evidence>
<protein>
    <submittedName>
        <fullName evidence="1">Uncharacterized protein</fullName>
    </submittedName>
</protein>
<gene>
    <name evidence="1" type="ORF">UW44_C0008G0127</name>
</gene>
<dbReference type="Proteomes" id="UP000034006">
    <property type="component" value="Unassembled WGS sequence"/>
</dbReference>
<proteinExistence type="predicted"/>